<dbReference type="Gene3D" id="1.10.760.10">
    <property type="entry name" value="Cytochrome c-like domain"/>
    <property type="match status" value="1"/>
</dbReference>
<evidence type="ECO:0000256" key="1">
    <source>
        <dbReference type="ARBA" id="ARBA00022448"/>
    </source>
</evidence>
<evidence type="ECO:0000256" key="7">
    <source>
        <dbReference type="SAM" id="SignalP"/>
    </source>
</evidence>
<dbReference type="AlphaFoldDB" id="A0A2N7X9Y0"/>
<evidence type="ECO:0000256" key="4">
    <source>
        <dbReference type="ARBA" id="ARBA00022982"/>
    </source>
</evidence>
<evidence type="ECO:0000313" key="9">
    <source>
        <dbReference type="EMBL" id="PMS38421.1"/>
    </source>
</evidence>
<dbReference type="EMBL" id="PNYC01000001">
    <property type="protein sequence ID" value="PMS38421.1"/>
    <property type="molecule type" value="Genomic_DNA"/>
</dbReference>
<keyword evidence="5 6" id="KW-0408">Iron</keyword>
<keyword evidence="2 6" id="KW-0349">Heme</keyword>
<dbReference type="RefSeq" id="WP_018439647.1">
    <property type="nucleotide sequence ID" value="NZ_KB890165.1"/>
</dbReference>
<keyword evidence="4" id="KW-0249">Electron transport</keyword>
<evidence type="ECO:0000256" key="5">
    <source>
        <dbReference type="ARBA" id="ARBA00023004"/>
    </source>
</evidence>
<dbReference type="OrthoDB" id="9811281at2"/>
<dbReference type="SUPFAM" id="SSF46626">
    <property type="entry name" value="Cytochrome c"/>
    <property type="match status" value="1"/>
</dbReference>
<evidence type="ECO:0000259" key="8">
    <source>
        <dbReference type="PROSITE" id="PS51007"/>
    </source>
</evidence>
<evidence type="ECO:0000256" key="3">
    <source>
        <dbReference type="ARBA" id="ARBA00022723"/>
    </source>
</evidence>
<keyword evidence="3 6" id="KW-0479">Metal-binding</keyword>
<comment type="caution">
    <text evidence="9">The sequence shown here is derived from an EMBL/GenBank/DDBJ whole genome shotgun (WGS) entry which is preliminary data.</text>
</comment>
<protein>
    <recommendedName>
        <fullName evidence="8">Cytochrome c domain-containing protein</fullName>
    </recommendedName>
</protein>
<gene>
    <name evidence="9" type="ORF">C0Z20_00605</name>
</gene>
<sequence>MKNLIALVIAVAATCTPLLVAAEASSTTADASPVAATAGDPARGKHLFNHYCIVCHGTGGGGGIGPSLKGLSNRLSAQDVAKQLTNPRAAMPKFSPGPLSDQDVRDVAAYVLAL</sequence>
<evidence type="ECO:0000256" key="2">
    <source>
        <dbReference type="ARBA" id="ARBA00022617"/>
    </source>
</evidence>
<dbReference type="PROSITE" id="PS51007">
    <property type="entry name" value="CYTC"/>
    <property type="match status" value="1"/>
</dbReference>
<dbReference type="InterPro" id="IPR009056">
    <property type="entry name" value="Cyt_c-like_dom"/>
</dbReference>
<name>A0A2N7X9Y0_9BURK</name>
<dbReference type="STRING" id="863227.GCA_000373005_01116"/>
<feature type="domain" description="Cytochrome c" evidence="8">
    <location>
        <begin position="39"/>
        <end position="114"/>
    </location>
</feature>
<accession>A0A2N7X9Y0</accession>
<organism evidence="9 10">
    <name type="scientific">Trinickia symbiotica</name>
    <dbReference type="NCBI Taxonomy" id="863227"/>
    <lineage>
        <taxon>Bacteria</taxon>
        <taxon>Pseudomonadati</taxon>
        <taxon>Pseudomonadota</taxon>
        <taxon>Betaproteobacteria</taxon>
        <taxon>Burkholderiales</taxon>
        <taxon>Burkholderiaceae</taxon>
        <taxon>Trinickia</taxon>
    </lineage>
</organism>
<dbReference type="InterPro" id="IPR051811">
    <property type="entry name" value="Cytochrome_c550/c551-like"/>
</dbReference>
<dbReference type="PANTHER" id="PTHR37823:SF1">
    <property type="entry name" value="CYTOCHROME C-553-LIKE"/>
    <property type="match status" value="1"/>
</dbReference>
<keyword evidence="1" id="KW-0813">Transport</keyword>
<dbReference type="PANTHER" id="PTHR37823">
    <property type="entry name" value="CYTOCHROME C-553-LIKE"/>
    <property type="match status" value="1"/>
</dbReference>
<evidence type="ECO:0000256" key="6">
    <source>
        <dbReference type="PROSITE-ProRule" id="PRU00433"/>
    </source>
</evidence>
<feature type="signal peptide" evidence="7">
    <location>
        <begin position="1"/>
        <end position="21"/>
    </location>
</feature>
<dbReference type="GO" id="GO:0020037">
    <property type="term" value="F:heme binding"/>
    <property type="evidence" value="ECO:0007669"/>
    <property type="project" value="InterPro"/>
</dbReference>
<dbReference type="GO" id="GO:0046872">
    <property type="term" value="F:metal ion binding"/>
    <property type="evidence" value="ECO:0007669"/>
    <property type="project" value="UniProtKB-KW"/>
</dbReference>
<proteinExistence type="predicted"/>
<dbReference type="Proteomes" id="UP000235777">
    <property type="component" value="Unassembled WGS sequence"/>
</dbReference>
<evidence type="ECO:0000313" key="10">
    <source>
        <dbReference type="Proteomes" id="UP000235777"/>
    </source>
</evidence>
<keyword evidence="7" id="KW-0732">Signal</keyword>
<dbReference type="InterPro" id="IPR036909">
    <property type="entry name" value="Cyt_c-like_dom_sf"/>
</dbReference>
<dbReference type="Pfam" id="PF13442">
    <property type="entry name" value="Cytochrome_CBB3"/>
    <property type="match status" value="1"/>
</dbReference>
<feature type="chain" id="PRO_5014789241" description="Cytochrome c domain-containing protein" evidence="7">
    <location>
        <begin position="22"/>
        <end position="114"/>
    </location>
</feature>
<dbReference type="GO" id="GO:0009055">
    <property type="term" value="F:electron transfer activity"/>
    <property type="evidence" value="ECO:0007669"/>
    <property type="project" value="InterPro"/>
</dbReference>
<keyword evidence="10" id="KW-1185">Reference proteome</keyword>
<reference evidence="9 10" key="1">
    <citation type="submission" date="2018-01" db="EMBL/GenBank/DDBJ databases">
        <title>Whole genome analyses suggest that Burkholderia sensu lato contains two further novel genera in the rhizoxinica-symbiotica group Mycetohabitans gen. nov., and Trinickia gen. nov.: implications for the evolution of diazotrophy and nodulation in the Burkholderiaceae.</title>
        <authorList>
            <person name="Estrada-de los Santos P."/>
            <person name="Palmer M."/>
            <person name="Chavez-Ramirez B."/>
            <person name="Beukes C."/>
            <person name="Steenkamp E.T."/>
            <person name="Hirsch A.M."/>
            <person name="Manyaka P."/>
            <person name="Maluk M."/>
            <person name="Lafos M."/>
            <person name="Crook M."/>
            <person name="Gross E."/>
            <person name="Simon M.F."/>
            <person name="Bueno dos Reis Junior F."/>
            <person name="Poole P.S."/>
            <person name="Venter S.N."/>
            <person name="James E.K."/>
        </authorList>
    </citation>
    <scope>NUCLEOTIDE SEQUENCE [LARGE SCALE GENOMIC DNA]</scope>
    <source>
        <strain evidence="9 10">JPY 581</strain>
    </source>
</reference>